<dbReference type="PROSITE" id="PS50158">
    <property type="entry name" value="ZF_CCHC"/>
    <property type="match status" value="1"/>
</dbReference>
<sequence>MLGLIPPPHLLLLLIIGLFSYSVQSLRFELQSGQAKCIAEDIRSNAMTVGNYSITNPLIDQPLPDSHTVSVRVTSRVGNNLYHQSEHVQSGHFAFVAVENGDYIACFWTTNHEPQITITIDFDWRAGVAAKDWSNVAKKSHIDSRSSRSLDTEIEMASSNGNFPASMSVLKGKNYDDWCAQMKVIFRFQDVTEVVQEGVQELDRNPTDAQKKIRSADTAKKAWDTLEKSYVGDSKLKKVKLQTLRRQYELLQMSDQESIVVAIEQGQNLEEMKIEELQEILEAQEMRLNERNSQRSVEQAMQAQTTKGNNYDGGKNKKGKGKWKNNKWKGSSEGSNSSGNHNQNEEIDKKGGGNHNVGKKKFNKKGIQCYNCQKWGHFAYECRNKRVPRNADETQLAQDEDFDSNKVLLMATTNSKEDNVNLWYLDTGCSNHMTGYREWFVNIDDKVKSKIKFADNSSLLEKGYSMQMEDIQMKIFDSKRRLILKAFLSRNRTFKIGIQIAEFQCLATSTSDESWMWHHRSKRKLEVIYSDVCGPFEVKSLGDNNYFVSFIDEFTRKMWIYFIKQKSEVFNIFKKFKLLSEKQSDEVIKVLRTDGGGVQLRDCRDTHLKKAWSEKKPSVSHFRIFGSLYFRHVPEQNRKKLDDKAEPMILIGYHPTGAYKLYDPRMRKVVISRDVLIDETKGWNWEINVVDNGERKVIVNLEDKQSEEDVPSSITAEGDFVHFALLAESEPMSHDEASQSSHWRAAMEEELRSIEKNQTWELVHLPQGKRPIDVKWVYKTKVKPNGDVSKYKARLVARGFLQKHGLDYNEVFAPVARLETVRLIVAAACNRNWSLYQLDVKSTFLNGPLEEEVYITQPPGYVVAGQEDKVYKLNKALYGLKQAPRAWNMKIDSFLVQQNFTKCTTEHGVYVRNTNSGRIMDEFEMSDLGELSYFLGIEFVSTSKGIFMHQKKYAEDILKRFNMMDCNSVITPTETGIKLQIDWDEKEVDPTLYKQIVGSLRYLCNTRPDITYCVRLISRFMEKPKTPHFLATKRILRYVKGTLDFGILYPYSKKNIEGEVFGYSDSDWCGDKDDRKTLLACQALWLEALMEELNLRNCSPMRLLMDNKSAIDLAKHHVAHGRSKHIETKFHFLRDQVSKEKLELEFCRSEDQVADILTKPLKSIKFKELRDMLGVTSLTNLN</sequence>
<dbReference type="GO" id="GO:0003887">
    <property type="term" value="F:DNA-directed DNA polymerase activity"/>
    <property type="evidence" value="ECO:0007669"/>
    <property type="project" value="UniProtKB-EC"/>
</dbReference>
<organism evidence="7 8">
    <name type="scientific">Glycine soja</name>
    <name type="common">Wild soybean</name>
    <dbReference type="NCBI Taxonomy" id="3848"/>
    <lineage>
        <taxon>Eukaryota</taxon>
        <taxon>Viridiplantae</taxon>
        <taxon>Streptophyta</taxon>
        <taxon>Embryophyta</taxon>
        <taxon>Tracheophyta</taxon>
        <taxon>Spermatophyta</taxon>
        <taxon>Magnoliopsida</taxon>
        <taxon>eudicotyledons</taxon>
        <taxon>Gunneridae</taxon>
        <taxon>Pentapetalae</taxon>
        <taxon>rosids</taxon>
        <taxon>fabids</taxon>
        <taxon>Fabales</taxon>
        <taxon>Fabaceae</taxon>
        <taxon>Papilionoideae</taxon>
        <taxon>50 kb inversion clade</taxon>
        <taxon>NPAAA clade</taxon>
        <taxon>indigoferoid/millettioid clade</taxon>
        <taxon>Phaseoleae</taxon>
        <taxon>Glycine</taxon>
        <taxon>Glycine subgen. Soja</taxon>
    </lineage>
</organism>
<feature type="compositionally biased region" description="Basic residues" evidence="3">
    <location>
        <begin position="316"/>
        <end position="327"/>
    </location>
</feature>
<feature type="compositionally biased region" description="Low complexity" evidence="3">
    <location>
        <begin position="328"/>
        <end position="342"/>
    </location>
</feature>
<evidence type="ECO:0000259" key="5">
    <source>
        <dbReference type="PROSITE" id="PS50158"/>
    </source>
</evidence>
<dbReference type="Pfam" id="PF01105">
    <property type="entry name" value="EMP24_GP25L"/>
    <property type="match status" value="1"/>
</dbReference>
<evidence type="ECO:0000256" key="2">
    <source>
        <dbReference type="PROSITE-ProRule" id="PRU00047"/>
    </source>
</evidence>
<evidence type="ECO:0000313" key="8">
    <source>
        <dbReference type="Proteomes" id="UP000289340"/>
    </source>
</evidence>
<evidence type="ECO:0000313" key="7">
    <source>
        <dbReference type="EMBL" id="RZC24434.1"/>
    </source>
</evidence>
<keyword evidence="2" id="KW-0479">Metal-binding</keyword>
<evidence type="ECO:0000256" key="1">
    <source>
        <dbReference type="ARBA" id="ARBA00022750"/>
    </source>
</evidence>
<dbReference type="InterPro" id="IPR036875">
    <property type="entry name" value="Znf_CCHC_sf"/>
</dbReference>
<dbReference type="EC" id="2.7.7.7" evidence="7"/>
<dbReference type="CDD" id="cd09272">
    <property type="entry name" value="RNase_HI_RT_Ty1"/>
    <property type="match status" value="1"/>
</dbReference>
<dbReference type="Pfam" id="PF14223">
    <property type="entry name" value="Retrotran_gag_2"/>
    <property type="match status" value="1"/>
</dbReference>
<dbReference type="SMART" id="SM00343">
    <property type="entry name" value="ZnF_C2HC"/>
    <property type="match status" value="1"/>
</dbReference>
<feature type="signal peptide" evidence="4">
    <location>
        <begin position="1"/>
        <end position="25"/>
    </location>
</feature>
<name>A0A445LMN1_GLYSO</name>
<keyword evidence="4" id="KW-0732">Signal</keyword>
<feature type="region of interest" description="Disordered" evidence="3">
    <location>
        <begin position="290"/>
        <end position="358"/>
    </location>
</feature>
<dbReference type="PROSITE" id="PS50866">
    <property type="entry name" value="GOLD"/>
    <property type="match status" value="1"/>
</dbReference>
<dbReference type="Pfam" id="PF07727">
    <property type="entry name" value="RVT_2"/>
    <property type="match status" value="1"/>
</dbReference>
<dbReference type="InterPro" id="IPR036397">
    <property type="entry name" value="RNaseH_sf"/>
</dbReference>
<dbReference type="PANTHER" id="PTHR11439">
    <property type="entry name" value="GAG-POL-RELATED RETROTRANSPOSON"/>
    <property type="match status" value="1"/>
</dbReference>
<dbReference type="Gene3D" id="4.10.60.10">
    <property type="entry name" value="Zinc finger, CCHC-type"/>
    <property type="match status" value="1"/>
</dbReference>
<keyword evidence="7" id="KW-0808">Transferase</keyword>
<evidence type="ECO:0000256" key="4">
    <source>
        <dbReference type="SAM" id="SignalP"/>
    </source>
</evidence>
<dbReference type="SMART" id="SM01190">
    <property type="entry name" value="EMP24_GP25L"/>
    <property type="match status" value="1"/>
</dbReference>
<dbReference type="InterPro" id="IPR057670">
    <property type="entry name" value="SH3_retrovirus"/>
</dbReference>
<dbReference type="EMBL" id="QZWG01000002">
    <property type="protein sequence ID" value="RZC24434.1"/>
    <property type="molecule type" value="Genomic_DNA"/>
</dbReference>
<keyword evidence="8" id="KW-1185">Reference proteome</keyword>
<proteinExistence type="predicted"/>
<dbReference type="InterPro" id="IPR054722">
    <property type="entry name" value="PolX-like_BBD"/>
</dbReference>
<evidence type="ECO:0000256" key="3">
    <source>
        <dbReference type="SAM" id="MobiDB-lite"/>
    </source>
</evidence>
<dbReference type="InterPro" id="IPR043502">
    <property type="entry name" value="DNA/RNA_pol_sf"/>
</dbReference>
<dbReference type="SUPFAM" id="SSF53098">
    <property type="entry name" value="Ribonuclease H-like"/>
    <property type="match status" value="1"/>
</dbReference>
<dbReference type="Gene3D" id="3.30.420.10">
    <property type="entry name" value="Ribonuclease H-like superfamily/Ribonuclease H"/>
    <property type="match status" value="1"/>
</dbReference>
<dbReference type="GO" id="GO:0004190">
    <property type="term" value="F:aspartic-type endopeptidase activity"/>
    <property type="evidence" value="ECO:0007669"/>
    <property type="project" value="UniProtKB-KW"/>
</dbReference>
<dbReference type="AlphaFoldDB" id="A0A445LMN1"/>
<dbReference type="PANTHER" id="PTHR11439:SF483">
    <property type="entry name" value="PEPTIDE SYNTHASE GLIP-LIKE, PUTATIVE (AFU_ORTHOLOGUE AFUA_3G12920)-RELATED"/>
    <property type="match status" value="1"/>
</dbReference>
<keyword evidence="1" id="KW-0378">Hydrolase</keyword>
<dbReference type="InterPro" id="IPR013103">
    <property type="entry name" value="RVT_2"/>
</dbReference>
<keyword evidence="1" id="KW-0645">Protease</keyword>
<feature type="chain" id="PRO_5019223958" evidence="4">
    <location>
        <begin position="26"/>
        <end position="1182"/>
    </location>
</feature>
<protein>
    <submittedName>
        <fullName evidence="7">Retrovirus-related Pol polyprotein from transposon TNT 1-94</fullName>
        <ecNumber evidence="7">2.7.7.7</ecNumber>
    </submittedName>
</protein>
<dbReference type="InterPro" id="IPR001878">
    <property type="entry name" value="Znf_CCHC"/>
</dbReference>
<dbReference type="GO" id="GO:0008270">
    <property type="term" value="F:zinc ion binding"/>
    <property type="evidence" value="ECO:0007669"/>
    <property type="project" value="UniProtKB-KW"/>
</dbReference>
<dbReference type="Pfam" id="PF22936">
    <property type="entry name" value="Pol_BBD"/>
    <property type="match status" value="1"/>
</dbReference>
<dbReference type="SUPFAM" id="SSF56672">
    <property type="entry name" value="DNA/RNA polymerases"/>
    <property type="match status" value="1"/>
</dbReference>
<dbReference type="InterPro" id="IPR012337">
    <property type="entry name" value="RNaseH-like_sf"/>
</dbReference>
<dbReference type="Pfam" id="PF25597">
    <property type="entry name" value="SH3_retrovirus"/>
    <property type="match status" value="1"/>
</dbReference>
<accession>A0A445LMN1</accession>
<keyword evidence="2" id="KW-0862">Zinc</keyword>
<keyword evidence="1" id="KW-0064">Aspartyl protease</keyword>
<feature type="domain" description="GOLD" evidence="6">
    <location>
        <begin position="35"/>
        <end position="156"/>
    </location>
</feature>
<feature type="domain" description="CCHC-type" evidence="5">
    <location>
        <begin position="369"/>
        <end position="384"/>
    </location>
</feature>
<reference evidence="7 8" key="1">
    <citation type="submission" date="2018-09" db="EMBL/GenBank/DDBJ databases">
        <title>A high-quality reference genome of wild soybean provides a powerful tool to mine soybean genomes.</title>
        <authorList>
            <person name="Xie M."/>
            <person name="Chung C.Y.L."/>
            <person name="Li M.-W."/>
            <person name="Wong F.-L."/>
            <person name="Chan T.-F."/>
            <person name="Lam H.-M."/>
        </authorList>
    </citation>
    <scope>NUCLEOTIDE SEQUENCE [LARGE SCALE GENOMIC DNA]</scope>
    <source>
        <strain evidence="8">cv. W05</strain>
        <tissue evidence="7">Hypocotyl of etiolated seedlings</tissue>
    </source>
</reference>
<feature type="compositionally biased region" description="Polar residues" evidence="3">
    <location>
        <begin position="294"/>
        <end position="306"/>
    </location>
</feature>
<keyword evidence="7" id="KW-0548">Nucleotidyltransferase</keyword>
<keyword evidence="2" id="KW-0863">Zinc-finger</keyword>
<dbReference type="SUPFAM" id="SSF57756">
    <property type="entry name" value="Retrovirus zinc finger-like domains"/>
    <property type="match status" value="1"/>
</dbReference>
<comment type="caution">
    <text evidence="7">The sequence shown here is derived from an EMBL/GenBank/DDBJ whole genome shotgun (WGS) entry which is preliminary data.</text>
</comment>
<gene>
    <name evidence="7" type="ORF">D0Y65_003601</name>
</gene>
<dbReference type="Proteomes" id="UP000289340">
    <property type="component" value="Chromosome 2"/>
</dbReference>
<evidence type="ECO:0000259" key="6">
    <source>
        <dbReference type="PROSITE" id="PS50866"/>
    </source>
</evidence>
<dbReference type="InterPro" id="IPR009038">
    <property type="entry name" value="GOLD_dom"/>
</dbReference>
<dbReference type="GO" id="GO:0003676">
    <property type="term" value="F:nucleic acid binding"/>
    <property type="evidence" value="ECO:0007669"/>
    <property type="project" value="InterPro"/>
</dbReference>